<proteinExistence type="predicted"/>
<dbReference type="STRING" id="1202772.A0A1V9YJ47"/>
<name>A0A1V9YJ47_ACHHY</name>
<keyword evidence="3" id="KW-1185">Reference proteome</keyword>
<keyword evidence="2" id="KW-0418">Kinase</keyword>
<dbReference type="EMBL" id="JNBR01001607">
    <property type="protein sequence ID" value="OQR85732.1"/>
    <property type="molecule type" value="Genomic_DNA"/>
</dbReference>
<dbReference type="GO" id="GO:0004674">
    <property type="term" value="F:protein serine/threonine kinase activity"/>
    <property type="evidence" value="ECO:0007669"/>
    <property type="project" value="TreeGrafter"/>
</dbReference>
<accession>A0A1V9YJ47</accession>
<dbReference type="InterPro" id="IPR001245">
    <property type="entry name" value="Ser-Thr/Tyr_kinase_cat_dom"/>
</dbReference>
<dbReference type="GO" id="GO:0005524">
    <property type="term" value="F:ATP binding"/>
    <property type="evidence" value="ECO:0007669"/>
    <property type="project" value="InterPro"/>
</dbReference>
<keyword evidence="2" id="KW-0808">Transferase</keyword>
<dbReference type="PROSITE" id="PS00108">
    <property type="entry name" value="PROTEIN_KINASE_ST"/>
    <property type="match status" value="1"/>
</dbReference>
<protein>
    <submittedName>
        <fullName evidence="2">Protein kinase</fullName>
    </submittedName>
</protein>
<sequence length="164" mass="18173">MLAIAEGLVYLHSLDIIHRDLKSRNVLLDSTKGTKLTDFGVSREISTATMTVGVGTYRWMAPEILQDSNYTTAVDVYSFGVLLSELATHETPYYNLRNEKGEPLADTAIISRVIQGTVQPVIPPESCPAWVRTLALACMTWASDFRPTAVQVAYTISQHMQQPL</sequence>
<dbReference type="InterPro" id="IPR008271">
    <property type="entry name" value="Ser/Thr_kinase_AS"/>
</dbReference>
<reference evidence="2 3" key="1">
    <citation type="journal article" date="2014" name="Genome Biol. Evol.">
        <title>The secreted proteins of Achlya hypogyna and Thraustotheca clavata identify the ancestral oomycete secretome and reveal gene acquisitions by horizontal gene transfer.</title>
        <authorList>
            <person name="Misner I."/>
            <person name="Blouin N."/>
            <person name="Leonard G."/>
            <person name="Richards T.A."/>
            <person name="Lane C.E."/>
        </authorList>
    </citation>
    <scope>NUCLEOTIDE SEQUENCE [LARGE SCALE GENOMIC DNA]</scope>
    <source>
        <strain evidence="2 3">ATCC 48635</strain>
    </source>
</reference>
<comment type="caution">
    <text evidence="2">The sequence shown here is derived from an EMBL/GenBank/DDBJ whole genome shotgun (WGS) entry which is preliminary data.</text>
</comment>
<evidence type="ECO:0000313" key="3">
    <source>
        <dbReference type="Proteomes" id="UP000243579"/>
    </source>
</evidence>
<dbReference type="PANTHER" id="PTHR44329">
    <property type="entry name" value="SERINE/THREONINE-PROTEIN KINASE TNNI3K-RELATED"/>
    <property type="match status" value="1"/>
</dbReference>
<dbReference type="SMART" id="SM00220">
    <property type="entry name" value="S_TKc"/>
    <property type="match status" value="1"/>
</dbReference>
<dbReference type="Proteomes" id="UP000243579">
    <property type="component" value="Unassembled WGS sequence"/>
</dbReference>
<evidence type="ECO:0000259" key="1">
    <source>
        <dbReference type="PROSITE" id="PS50011"/>
    </source>
</evidence>
<dbReference type="PRINTS" id="PR00109">
    <property type="entry name" value="TYRKINASE"/>
</dbReference>
<organism evidence="2 3">
    <name type="scientific">Achlya hypogyna</name>
    <name type="common">Oomycete</name>
    <name type="synonym">Protoachlya hypogyna</name>
    <dbReference type="NCBI Taxonomy" id="1202772"/>
    <lineage>
        <taxon>Eukaryota</taxon>
        <taxon>Sar</taxon>
        <taxon>Stramenopiles</taxon>
        <taxon>Oomycota</taxon>
        <taxon>Saprolegniomycetes</taxon>
        <taxon>Saprolegniales</taxon>
        <taxon>Achlyaceae</taxon>
        <taxon>Achlya</taxon>
    </lineage>
</organism>
<dbReference type="PROSITE" id="PS50011">
    <property type="entry name" value="PROTEIN_KINASE_DOM"/>
    <property type="match status" value="1"/>
</dbReference>
<dbReference type="PANTHER" id="PTHR44329:SF214">
    <property type="entry name" value="PROTEIN KINASE DOMAIN-CONTAINING PROTEIN"/>
    <property type="match status" value="1"/>
</dbReference>
<dbReference type="InterPro" id="IPR000719">
    <property type="entry name" value="Prot_kinase_dom"/>
</dbReference>
<dbReference type="Pfam" id="PF00069">
    <property type="entry name" value="Pkinase"/>
    <property type="match status" value="1"/>
</dbReference>
<dbReference type="SUPFAM" id="SSF56112">
    <property type="entry name" value="Protein kinase-like (PK-like)"/>
    <property type="match status" value="1"/>
</dbReference>
<dbReference type="InterPro" id="IPR051681">
    <property type="entry name" value="Ser/Thr_Kinases-Pseudokinases"/>
</dbReference>
<dbReference type="Gene3D" id="1.10.510.10">
    <property type="entry name" value="Transferase(Phosphotransferase) domain 1"/>
    <property type="match status" value="1"/>
</dbReference>
<dbReference type="OrthoDB" id="76895at2759"/>
<dbReference type="InterPro" id="IPR011009">
    <property type="entry name" value="Kinase-like_dom_sf"/>
</dbReference>
<evidence type="ECO:0000313" key="2">
    <source>
        <dbReference type="EMBL" id="OQR85732.1"/>
    </source>
</evidence>
<dbReference type="AlphaFoldDB" id="A0A1V9YJ47"/>
<feature type="domain" description="Protein kinase" evidence="1">
    <location>
        <begin position="1"/>
        <end position="164"/>
    </location>
</feature>
<gene>
    <name evidence="2" type="ORF">ACHHYP_11475</name>
</gene>